<feature type="domain" description="HTH deoR-type" evidence="4">
    <location>
        <begin position="4"/>
        <end position="59"/>
    </location>
</feature>
<reference evidence="5 6" key="1">
    <citation type="submission" date="2023-09" db="EMBL/GenBank/DDBJ databases">
        <title>Description of three actinobacteria isolated from air of manufacturing shop in a pharmaceutical factory.</title>
        <authorList>
            <person name="Zhang D.-F."/>
        </authorList>
    </citation>
    <scope>NUCLEOTIDE SEQUENCE [LARGE SCALE GENOMIC DNA]</scope>
    <source>
        <strain evidence="5 6">LY-0111</strain>
    </source>
</reference>
<comment type="caution">
    <text evidence="5">The sequence shown here is derived from an EMBL/GenBank/DDBJ whole genome shotgun (WGS) entry which is preliminary data.</text>
</comment>
<gene>
    <name evidence="5" type="ORF">RIL96_00935</name>
</gene>
<dbReference type="InterPro" id="IPR036388">
    <property type="entry name" value="WH-like_DNA-bd_sf"/>
</dbReference>
<dbReference type="PROSITE" id="PS52050">
    <property type="entry name" value="WYL"/>
    <property type="match status" value="1"/>
</dbReference>
<evidence type="ECO:0000256" key="1">
    <source>
        <dbReference type="ARBA" id="ARBA00023015"/>
    </source>
</evidence>
<dbReference type="Gene3D" id="1.10.10.10">
    <property type="entry name" value="Winged helix-like DNA-binding domain superfamily/Winged helix DNA-binding domain"/>
    <property type="match status" value="1"/>
</dbReference>
<keyword evidence="2" id="KW-0238">DNA-binding</keyword>
<dbReference type="InterPro" id="IPR026881">
    <property type="entry name" value="WYL_dom"/>
</dbReference>
<name>A0ABU2DNQ4_9MICC</name>
<dbReference type="EMBL" id="JAVKGR010000001">
    <property type="protein sequence ID" value="MDR8018132.1"/>
    <property type="molecule type" value="Genomic_DNA"/>
</dbReference>
<proteinExistence type="predicted"/>
<dbReference type="PROSITE" id="PS00894">
    <property type="entry name" value="HTH_DEOR_1"/>
    <property type="match status" value="1"/>
</dbReference>
<dbReference type="RefSeq" id="WP_310547120.1">
    <property type="nucleotide sequence ID" value="NZ_JAVKGR010000001.1"/>
</dbReference>
<dbReference type="Pfam" id="PF13280">
    <property type="entry name" value="WYL"/>
    <property type="match status" value="1"/>
</dbReference>
<protein>
    <submittedName>
        <fullName evidence="5">YafY family protein</fullName>
    </submittedName>
</protein>
<dbReference type="PROSITE" id="PS51000">
    <property type="entry name" value="HTH_DEOR_2"/>
    <property type="match status" value="1"/>
</dbReference>
<evidence type="ECO:0000259" key="4">
    <source>
        <dbReference type="PROSITE" id="PS51000"/>
    </source>
</evidence>
<dbReference type="PANTHER" id="PTHR34580:SF3">
    <property type="entry name" value="PROTEIN PAFB"/>
    <property type="match status" value="1"/>
</dbReference>
<dbReference type="PANTHER" id="PTHR34580">
    <property type="match status" value="1"/>
</dbReference>
<evidence type="ECO:0000313" key="5">
    <source>
        <dbReference type="EMBL" id="MDR8018132.1"/>
    </source>
</evidence>
<accession>A0ABU2DNQ4</accession>
<sequence length="321" mass="35928">MSDPTARTLRLLSLMQARRFWSGAELAARVEVSERTLRRDIDRLRQLGYDIVAASGLDGGYQLRSSTAMPPLLVDDDEAVAIAVGLRVAAVHGLDDGEQTALSALAKVEQVLPRHLRRRVAALQAHTAPTAWGEQPRVGTEVLARLALGCRDRERLRFRYVSATGEETARSVEPHSLVSQGARWYLVAWDTARQDWRSFRLDRMDNVQGTGVRGSERPLPTTDVTTMVRADRAAAEPTHHAVVVLRMGRSRFDREFRGWGGQSSDAGEGRIRWTLRGRSAREVLAYLLWFPEDVDWELLDADVGVREAAAVVRTRTNRLID</sequence>
<dbReference type="InterPro" id="IPR013196">
    <property type="entry name" value="HTH_11"/>
</dbReference>
<dbReference type="Proteomes" id="UP001251870">
    <property type="component" value="Unassembled WGS sequence"/>
</dbReference>
<dbReference type="InterPro" id="IPR018356">
    <property type="entry name" value="Tscrpt_reg_HTH_DeoR_CS"/>
</dbReference>
<keyword evidence="6" id="KW-1185">Reference proteome</keyword>
<dbReference type="InterPro" id="IPR001034">
    <property type="entry name" value="DeoR_HTH"/>
</dbReference>
<evidence type="ECO:0000256" key="3">
    <source>
        <dbReference type="ARBA" id="ARBA00023163"/>
    </source>
</evidence>
<keyword evidence="1" id="KW-0805">Transcription regulation</keyword>
<evidence type="ECO:0000313" key="6">
    <source>
        <dbReference type="Proteomes" id="UP001251870"/>
    </source>
</evidence>
<dbReference type="InterPro" id="IPR036390">
    <property type="entry name" value="WH_DNA-bd_sf"/>
</dbReference>
<dbReference type="Pfam" id="PF08279">
    <property type="entry name" value="HTH_11"/>
    <property type="match status" value="1"/>
</dbReference>
<keyword evidence="3" id="KW-0804">Transcription</keyword>
<dbReference type="SUPFAM" id="SSF46785">
    <property type="entry name" value="Winged helix' DNA-binding domain"/>
    <property type="match status" value="1"/>
</dbReference>
<dbReference type="InterPro" id="IPR051534">
    <property type="entry name" value="CBASS_pafABC_assoc_protein"/>
</dbReference>
<organism evidence="5 6">
    <name type="scientific">Nesterenkonia aerolata</name>
    <dbReference type="NCBI Taxonomy" id="3074079"/>
    <lineage>
        <taxon>Bacteria</taxon>
        <taxon>Bacillati</taxon>
        <taxon>Actinomycetota</taxon>
        <taxon>Actinomycetes</taxon>
        <taxon>Micrococcales</taxon>
        <taxon>Micrococcaceae</taxon>
        <taxon>Nesterenkonia</taxon>
    </lineage>
</organism>
<evidence type="ECO:0000256" key="2">
    <source>
        <dbReference type="ARBA" id="ARBA00023125"/>
    </source>
</evidence>